<dbReference type="SMART" id="SM00577">
    <property type="entry name" value="CPDc"/>
    <property type="match status" value="1"/>
</dbReference>
<feature type="zinc finger region" description="C3H1-type" evidence="4">
    <location>
        <begin position="1473"/>
        <end position="1500"/>
    </location>
</feature>
<feature type="domain" description="C3H1-type" evidence="6">
    <location>
        <begin position="1243"/>
        <end position="1270"/>
    </location>
</feature>
<feature type="domain" description="C3H1-type" evidence="6">
    <location>
        <begin position="1335"/>
        <end position="1362"/>
    </location>
</feature>
<feature type="region of interest" description="Disordered" evidence="5">
    <location>
        <begin position="1912"/>
        <end position="1955"/>
    </location>
</feature>
<dbReference type="InterPro" id="IPR023214">
    <property type="entry name" value="HAD_sf"/>
</dbReference>
<feature type="domain" description="C3H1-type" evidence="6">
    <location>
        <begin position="1473"/>
        <end position="1500"/>
    </location>
</feature>
<feature type="domain" description="C3H1-type" evidence="6">
    <location>
        <begin position="1199"/>
        <end position="1226"/>
    </location>
</feature>
<evidence type="ECO:0000313" key="9">
    <source>
        <dbReference type="Proteomes" id="UP001454036"/>
    </source>
</evidence>
<feature type="zinc finger region" description="C3H1-type" evidence="4">
    <location>
        <begin position="730"/>
        <end position="757"/>
    </location>
</feature>
<gene>
    <name evidence="8" type="ORF">LIER_12713</name>
</gene>
<feature type="compositionally biased region" description="Polar residues" evidence="5">
    <location>
        <begin position="614"/>
        <end position="624"/>
    </location>
</feature>
<dbReference type="InterPro" id="IPR036855">
    <property type="entry name" value="Znf_CCCH_sf"/>
</dbReference>
<dbReference type="Gene3D" id="4.10.1000.10">
    <property type="entry name" value="Zinc finger, CCCH-type"/>
    <property type="match status" value="1"/>
</dbReference>
<feature type="region of interest" description="Disordered" evidence="5">
    <location>
        <begin position="614"/>
        <end position="677"/>
    </location>
</feature>
<feature type="region of interest" description="Disordered" evidence="5">
    <location>
        <begin position="234"/>
        <end position="261"/>
    </location>
</feature>
<feature type="zinc finger region" description="C3H1-type" evidence="4">
    <location>
        <begin position="1427"/>
        <end position="1454"/>
    </location>
</feature>
<feature type="compositionally biased region" description="Polar residues" evidence="5">
    <location>
        <begin position="9"/>
        <end position="30"/>
    </location>
</feature>
<keyword evidence="9" id="KW-1185">Reference proteome</keyword>
<feature type="zinc finger region" description="C3H1-type" evidence="4">
    <location>
        <begin position="783"/>
        <end position="810"/>
    </location>
</feature>
<dbReference type="InterPro" id="IPR004274">
    <property type="entry name" value="FCP1_dom"/>
</dbReference>
<dbReference type="PROSITE" id="PS50103">
    <property type="entry name" value="ZF_C3H1"/>
    <property type="match status" value="23"/>
</dbReference>
<evidence type="ECO:0000256" key="5">
    <source>
        <dbReference type="SAM" id="MobiDB-lite"/>
    </source>
</evidence>
<feature type="domain" description="C3H1-type" evidence="6">
    <location>
        <begin position="1611"/>
        <end position="1638"/>
    </location>
</feature>
<feature type="domain" description="C3H1-type" evidence="6">
    <location>
        <begin position="1289"/>
        <end position="1316"/>
    </location>
</feature>
<dbReference type="InterPro" id="IPR000571">
    <property type="entry name" value="Znf_CCCH"/>
</dbReference>
<feature type="domain" description="C3H1-type" evidence="6">
    <location>
        <begin position="1519"/>
        <end position="1546"/>
    </location>
</feature>
<name>A0AAV3PTJ0_LITER</name>
<dbReference type="EMBL" id="BAABME010002485">
    <property type="protein sequence ID" value="GAA0154854.1"/>
    <property type="molecule type" value="Genomic_DNA"/>
</dbReference>
<dbReference type="InterPro" id="IPR052650">
    <property type="entry name" value="Zinc_finger_CCCH"/>
</dbReference>
<evidence type="ECO:0000256" key="4">
    <source>
        <dbReference type="PROSITE-ProRule" id="PRU00723"/>
    </source>
</evidence>
<dbReference type="PANTHER" id="PTHR36886">
    <property type="entry name" value="PROTEIN FRIGIDA-ESSENTIAL 1"/>
    <property type="match status" value="1"/>
</dbReference>
<feature type="domain" description="C3H1-type" evidence="6">
    <location>
        <begin position="1038"/>
        <end position="1065"/>
    </location>
</feature>
<feature type="domain" description="C3H1-type" evidence="6">
    <location>
        <begin position="885"/>
        <end position="912"/>
    </location>
</feature>
<protein>
    <submittedName>
        <fullName evidence="8">Protein phosphatase</fullName>
    </submittedName>
</protein>
<feature type="domain" description="C3H1-type" evidence="6">
    <location>
        <begin position="783"/>
        <end position="810"/>
    </location>
</feature>
<keyword evidence="3 4" id="KW-0862">Zinc</keyword>
<feature type="zinc finger region" description="C3H1-type" evidence="4">
    <location>
        <begin position="1153"/>
        <end position="1180"/>
    </location>
</feature>
<dbReference type="SUPFAM" id="SSF56784">
    <property type="entry name" value="HAD-like"/>
    <property type="match status" value="1"/>
</dbReference>
<feature type="domain" description="C3H1-type" evidence="6">
    <location>
        <begin position="1381"/>
        <end position="1408"/>
    </location>
</feature>
<dbReference type="SUPFAM" id="SSF90229">
    <property type="entry name" value="CCCH zinc finger"/>
    <property type="match status" value="5"/>
</dbReference>
<feature type="domain" description="C3H1-type" evidence="6">
    <location>
        <begin position="1657"/>
        <end position="1684"/>
    </location>
</feature>
<dbReference type="Gene3D" id="3.30.1370.210">
    <property type="match status" value="10"/>
</dbReference>
<keyword evidence="1 4" id="KW-0479">Metal-binding</keyword>
<sequence length="1970" mass="220292">MVRVKRLTSSRTSQRANKDSNPSISLTGVNSEAEKHDEGNTHASCHNINHDLEERCSEHCLSLRTSDDYPVVGVDISEDMVTDQLSKPFDGEMNIISSNLNSTTFNNFLTDMKVNSRKRIECRRKGFLQSVKPLKTYCRRKRGYASLQSVKLLKTYCRRKSGYESLGITPLLVQNSLGTKLEDIDLVHPVKKTMLCVDINTCQKETTAGDGESLDIAGDMVLEKVRNGQSHVNPLAAESKNFRSPVPPGSTQEQSMELDPSEKSDIIVDETCDVLFTENNLNKSTNEMKNGASLVERKQDNVEEASLVSSETMKQHIIAQSGTAGTKKVPQEAPSVSIKRKLLVLDINGLLADIVSAEDVSQESRVNPDLIIGRKAVFKRPFCDEFLEFCFERFSVGVWSSRVKKNVDSVLNFLMGKERQNLLFCWDQSQCTCTRYYTRENGDKPLFFKKLNKLWENCENDLPWKRGDYDEFNTILLDDSPYKALLNPPNTAIFPYTYQFSNEKDNALGPDGDLRIYLEGLSMALNVQEYVKQNPYGQDPITENHASWSFYHEVIESTVLGSLRNPSSEKLQKDVSQVISTSVVFESSKVCLDNNGAFQQLEAAELNRQLMKNANADDNSAGSPSSIQRGRKRGRGSRSQSPRHETSRSQSRSLSPKKCRRSKSPAPSHESGFGDYKARSHQTLHSECWNFSQGRCLRGTSCRFVHHQSHRQSHADRRFQQHEGEICEHKPIPRECYEFIQGKCKWGGSCRFLHSVPDNSDSDHGTEGNETHGKQSDNVRSNKAAPQECYDFIQGKCKWGESCRFLHSVPNKADHGTEGNETHGKQLDNVKSDKAAPRQCYDFIQGKCKWGESCRFLHYVPNKADHGTDGNETRGKQLDNVRSDKAAPRECYDFIQGKCKWGESCRFLHSVPNKVDHGTEGNETHGKQLDNVRSDKAAPRECYDFIQGKCKWGESCRFLHSVPNKVDHGTEGNETHGKLLDNVRSDKAAPRECYDFIQGKCKWGESCRFLHSVPNKADFGSERNETHGKQLETFRSDKAVPRECYDFIRGRCNRGASCRYLHSVPDKTDRFNSFHYRHYQDVPTSSNISDDCGKAQSSSFNEYSRYKALPEVCRNYTQGRCHRESYCRYLHQESGVTVGSGSTSQLGDTGRYKAVREVCWNYLQGNCHKGSDCLYLHQKPGLTSGSLSNSQLPDVSRYKAMPEVCRNYAQGRCHKGSECQYLHQESDNESGSTSQLDETSRYKSLPEVCRHYTQGRCHKGSDCRFLHPEPGMSVGSGATSQVGETRRFNSVNEVCRNNTQGRCHKGSDCRFLHPEPGMSVGSGATSQVGETRRFNSVNEVCRNNTQGRCHKGSDCRFLHPEPGMSVGSGATSQVGETRRFNSVNEVCRNNTQGRCHKGSDCRFLHPEPGMSVGSGATSQVGETRRFNSVNEVCRNNTQGRCHKGSDCRFLHPEPGMSVGSGATSQVGETRRFNSVNEVCRNNTQGRCHKGSDCRFLHPEPGMSVGSGATSQVGETRRFNSVNEVCRNNTQGRCHKGSDCRFLHPEPGMSVGSGATSQVGETRRFNSVNEVCRNNTQGRCHKGSDCRFLHPEPGMSVGSGATSQVGETRRFNSVNEVCRNYTQGRCYKGSDCRYLHQELSLTSGLGCTGQFGETSKYQALPEICRNYIQGRCYKGSDCRYLHRESGVTVGSGSSGQFGEMRRFKALPEVCRNYTQGRCHKGSDCRYLHQEPGYCRSPQLQFSHQTTGSGMPWNTKSLPGQCVGYTRGKCWRGVHCRYMHHEDVSSNPKSFGSCGDSKSIHHETSVHEHIESRTQESRSQFSSVVEGGTVEPLPSQAIDIESFQETSIVPDDDAKHINHLENGISFSMGNSGDSDQMILDVDSIGHETTEPGTKEFIPDFPVIEDQRGILEAPASAPIDSDNSGKASVVPEVDTKGERVPENVVCAPSTDNLGNSDRMMQDSINQLEQISNL</sequence>
<evidence type="ECO:0000259" key="6">
    <source>
        <dbReference type="PROSITE" id="PS50103"/>
    </source>
</evidence>
<dbReference type="Proteomes" id="UP001454036">
    <property type="component" value="Unassembled WGS sequence"/>
</dbReference>
<feature type="domain" description="C3H1-type" evidence="6">
    <location>
        <begin position="1107"/>
        <end position="1134"/>
    </location>
</feature>
<reference evidence="8 9" key="1">
    <citation type="submission" date="2024-01" db="EMBL/GenBank/DDBJ databases">
        <title>The complete chloroplast genome sequence of Lithospermum erythrorhizon: insights into the phylogenetic relationship among Boraginaceae species and the maternal lineages of purple gromwells.</title>
        <authorList>
            <person name="Okada T."/>
            <person name="Watanabe K."/>
        </authorList>
    </citation>
    <scope>NUCLEOTIDE SEQUENCE [LARGE SCALE GENOMIC DNA]</scope>
</reference>
<evidence type="ECO:0000256" key="3">
    <source>
        <dbReference type="ARBA" id="ARBA00022833"/>
    </source>
</evidence>
<feature type="region of interest" description="Disordered" evidence="5">
    <location>
        <begin position="759"/>
        <end position="782"/>
    </location>
</feature>
<keyword evidence="2 4" id="KW-0863">Zinc-finger</keyword>
<evidence type="ECO:0000313" key="8">
    <source>
        <dbReference type="EMBL" id="GAA0154854.1"/>
    </source>
</evidence>
<proteinExistence type="predicted"/>
<feature type="compositionally biased region" description="Basic and acidic residues" evidence="5">
    <location>
        <begin position="761"/>
        <end position="777"/>
    </location>
</feature>
<accession>A0AAV3PTJ0</accession>
<organism evidence="8 9">
    <name type="scientific">Lithospermum erythrorhizon</name>
    <name type="common">Purple gromwell</name>
    <name type="synonym">Lithospermum officinale var. erythrorhizon</name>
    <dbReference type="NCBI Taxonomy" id="34254"/>
    <lineage>
        <taxon>Eukaryota</taxon>
        <taxon>Viridiplantae</taxon>
        <taxon>Streptophyta</taxon>
        <taxon>Embryophyta</taxon>
        <taxon>Tracheophyta</taxon>
        <taxon>Spermatophyta</taxon>
        <taxon>Magnoliopsida</taxon>
        <taxon>eudicotyledons</taxon>
        <taxon>Gunneridae</taxon>
        <taxon>Pentapetalae</taxon>
        <taxon>asterids</taxon>
        <taxon>lamiids</taxon>
        <taxon>Boraginales</taxon>
        <taxon>Boraginaceae</taxon>
        <taxon>Boraginoideae</taxon>
        <taxon>Lithospermeae</taxon>
        <taxon>Lithospermum</taxon>
    </lineage>
</organism>
<feature type="compositionally biased region" description="Basic and acidic residues" evidence="5">
    <location>
        <begin position="1796"/>
        <end position="1814"/>
    </location>
</feature>
<feature type="domain" description="C3H1-type" evidence="6">
    <location>
        <begin position="730"/>
        <end position="757"/>
    </location>
</feature>
<feature type="zinc finger region" description="C3H1-type" evidence="4">
    <location>
        <begin position="1611"/>
        <end position="1638"/>
    </location>
</feature>
<feature type="zinc finger region" description="C3H1-type" evidence="4">
    <location>
        <begin position="1107"/>
        <end position="1134"/>
    </location>
</feature>
<dbReference type="Pfam" id="PF03031">
    <property type="entry name" value="NIF"/>
    <property type="match status" value="1"/>
</dbReference>
<feature type="domain" description="FCP1 homology" evidence="7">
    <location>
        <begin position="336"/>
        <end position="521"/>
    </location>
</feature>
<dbReference type="Pfam" id="PF14608">
    <property type="entry name" value="zf-CCCH_2"/>
    <property type="match status" value="19"/>
</dbReference>
<feature type="region of interest" description="Disordered" evidence="5">
    <location>
        <begin position="1"/>
        <end position="42"/>
    </location>
</feature>
<feature type="domain" description="C3H1-type" evidence="6">
    <location>
        <begin position="1427"/>
        <end position="1454"/>
    </location>
</feature>
<dbReference type="GO" id="GO:0008270">
    <property type="term" value="F:zinc ion binding"/>
    <property type="evidence" value="ECO:0007669"/>
    <property type="project" value="UniProtKB-KW"/>
</dbReference>
<feature type="region of interest" description="Disordered" evidence="5">
    <location>
        <begin position="1782"/>
        <end position="1817"/>
    </location>
</feature>
<evidence type="ECO:0000259" key="7">
    <source>
        <dbReference type="PROSITE" id="PS50969"/>
    </source>
</evidence>
<feature type="domain" description="C3H1-type" evidence="6">
    <location>
        <begin position="936"/>
        <end position="963"/>
    </location>
</feature>
<dbReference type="InterPro" id="IPR036412">
    <property type="entry name" value="HAD-like_sf"/>
</dbReference>
<dbReference type="SMART" id="SM00356">
    <property type="entry name" value="ZnF_C3H1"/>
    <property type="match status" value="23"/>
</dbReference>
<feature type="zinc finger region" description="C3H1-type" evidence="4">
    <location>
        <begin position="1335"/>
        <end position="1362"/>
    </location>
</feature>
<feature type="domain" description="C3H1-type" evidence="6">
    <location>
        <begin position="687"/>
        <end position="709"/>
    </location>
</feature>
<dbReference type="PANTHER" id="PTHR36886:SF8">
    <property type="entry name" value="ZINC FINGER CCCH DOMAIN-CONTAINING PROTEIN 38"/>
    <property type="match status" value="1"/>
</dbReference>
<feature type="zinc finger region" description="C3H1-type" evidence="4">
    <location>
        <begin position="1243"/>
        <end position="1270"/>
    </location>
</feature>
<feature type="zinc finger region" description="C3H1-type" evidence="4">
    <location>
        <begin position="1289"/>
        <end position="1316"/>
    </location>
</feature>
<feature type="zinc finger region" description="C3H1-type" evidence="4">
    <location>
        <begin position="885"/>
        <end position="912"/>
    </location>
</feature>
<feature type="zinc finger region" description="C3H1-type" evidence="4">
    <location>
        <begin position="936"/>
        <end position="963"/>
    </location>
</feature>
<evidence type="ECO:0000256" key="1">
    <source>
        <dbReference type="ARBA" id="ARBA00022723"/>
    </source>
</evidence>
<feature type="zinc finger region" description="C3H1-type" evidence="4">
    <location>
        <begin position="1038"/>
        <end position="1065"/>
    </location>
</feature>
<feature type="domain" description="C3H1-type" evidence="6">
    <location>
        <begin position="987"/>
        <end position="1014"/>
    </location>
</feature>
<feature type="domain" description="C3H1-type" evidence="6">
    <location>
        <begin position="1153"/>
        <end position="1180"/>
    </location>
</feature>
<feature type="domain" description="C3H1-type" evidence="6">
    <location>
        <begin position="1754"/>
        <end position="1781"/>
    </location>
</feature>
<feature type="zinc finger region" description="C3H1-type" evidence="4">
    <location>
        <begin position="834"/>
        <end position="861"/>
    </location>
</feature>
<evidence type="ECO:0000256" key="2">
    <source>
        <dbReference type="ARBA" id="ARBA00022771"/>
    </source>
</evidence>
<feature type="zinc finger region" description="C3H1-type" evidence="4">
    <location>
        <begin position="1754"/>
        <end position="1781"/>
    </location>
</feature>
<feature type="zinc finger region" description="C3H1-type" evidence="4">
    <location>
        <begin position="1381"/>
        <end position="1408"/>
    </location>
</feature>
<feature type="domain" description="C3H1-type" evidence="6">
    <location>
        <begin position="834"/>
        <end position="861"/>
    </location>
</feature>
<feature type="zinc finger region" description="C3H1-type" evidence="4">
    <location>
        <begin position="1199"/>
        <end position="1226"/>
    </location>
</feature>
<feature type="zinc finger region" description="C3H1-type" evidence="4">
    <location>
        <begin position="1519"/>
        <end position="1546"/>
    </location>
</feature>
<feature type="domain" description="C3H1-type" evidence="6">
    <location>
        <begin position="1703"/>
        <end position="1730"/>
    </location>
</feature>
<feature type="zinc finger region" description="C3H1-type" evidence="4">
    <location>
        <begin position="1565"/>
        <end position="1592"/>
    </location>
</feature>
<feature type="zinc finger region" description="C3H1-type" evidence="4">
    <location>
        <begin position="687"/>
        <end position="709"/>
    </location>
</feature>
<dbReference type="Gene3D" id="3.40.50.1000">
    <property type="entry name" value="HAD superfamily/HAD-like"/>
    <property type="match status" value="1"/>
</dbReference>
<comment type="caution">
    <text evidence="8">The sequence shown here is derived from an EMBL/GenBank/DDBJ whole genome shotgun (WGS) entry which is preliminary data.</text>
</comment>
<dbReference type="PROSITE" id="PS50969">
    <property type="entry name" value="FCP1"/>
    <property type="match status" value="1"/>
</dbReference>
<feature type="zinc finger region" description="C3H1-type" evidence="4">
    <location>
        <begin position="987"/>
        <end position="1014"/>
    </location>
</feature>
<feature type="zinc finger region" description="C3H1-type" evidence="4">
    <location>
        <begin position="1703"/>
        <end position="1730"/>
    </location>
</feature>
<feature type="domain" description="C3H1-type" evidence="6">
    <location>
        <begin position="1565"/>
        <end position="1592"/>
    </location>
</feature>
<feature type="zinc finger region" description="C3H1-type" evidence="4">
    <location>
        <begin position="1657"/>
        <end position="1684"/>
    </location>
</feature>